<protein>
    <submittedName>
        <fullName evidence="2">Smg-7, putative isoform 3</fullName>
    </submittedName>
</protein>
<feature type="region of interest" description="Disordered" evidence="1">
    <location>
        <begin position="401"/>
        <end position="431"/>
    </location>
</feature>
<feature type="compositionally biased region" description="Polar residues" evidence="1">
    <location>
        <begin position="253"/>
        <end position="262"/>
    </location>
</feature>
<comment type="caution">
    <text evidence="2">The sequence shown here is derived from an EMBL/GenBank/DDBJ whole genome shotgun (WGS) entry which is preliminary data.</text>
</comment>
<reference evidence="2" key="1">
    <citation type="submission" date="2019-09" db="EMBL/GenBank/DDBJ databases">
        <title>Draft genome information of white flower Hibiscus syriacus.</title>
        <authorList>
            <person name="Kim Y.-M."/>
        </authorList>
    </citation>
    <scope>NUCLEOTIDE SEQUENCE [LARGE SCALE GENOMIC DNA]</scope>
    <source>
        <strain evidence="2">YM2019G1</strain>
    </source>
</reference>
<sequence>MHFGLLNRHNFLQPAGDVKTPLVKVHGSRLSGKVRKKDEAKLESKYANMESSTAKEKVSGVLLETFADVLALVSHDSCELLSSGSEEELNFGADAADNSLFLIRLVSILIFTVHNLTRESEVPTHTILDFSGKRSFVSNGNKEKKACVKRILAAGKTLTNAIRVDQKAVYFDSKAKKFLIGVVPSREVTFSSSAPTATNSVEHETPTEKTIYVGNVQPITQPKVAGEEDDDDEVIVFQPAESENRTEMIGSNRPPSESLKLSQSSTAGDLKLYSSTMSAPLDSLHQHNTFGASPIPVSAGSILPQYLQPVQMHASRCSVEEAMSLVSSLNGMKMLENGHLTKWDIQENVGLPDSATSSIAIQQPITAGGIFYSRTKVPETVMPSRIDAMVSPRVTSDALATKTTSASQVAMRRSPISRPVRHLGRPPGFIPVPLKPPSESVTAAIMENPLMDNYRWLDGYQLSPLKSSGIVLWIET</sequence>
<proteinExistence type="predicted"/>
<keyword evidence="3" id="KW-1185">Reference proteome</keyword>
<dbReference type="GO" id="GO:0070034">
    <property type="term" value="F:telomerase RNA binding"/>
    <property type="evidence" value="ECO:0007669"/>
    <property type="project" value="TreeGrafter"/>
</dbReference>
<name>A0A6A3B816_HIBSY</name>
<evidence type="ECO:0000313" key="3">
    <source>
        <dbReference type="Proteomes" id="UP000436088"/>
    </source>
</evidence>
<evidence type="ECO:0000256" key="1">
    <source>
        <dbReference type="SAM" id="MobiDB-lite"/>
    </source>
</evidence>
<organism evidence="2 3">
    <name type="scientific">Hibiscus syriacus</name>
    <name type="common">Rose of Sharon</name>
    <dbReference type="NCBI Taxonomy" id="106335"/>
    <lineage>
        <taxon>Eukaryota</taxon>
        <taxon>Viridiplantae</taxon>
        <taxon>Streptophyta</taxon>
        <taxon>Embryophyta</taxon>
        <taxon>Tracheophyta</taxon>
        <taxon>Spermatophyta</taxon>
        <taxon>Magnoliopsida</taxon>
        <taxon>eudicotyledons</taxon>
        <taxon>Gunneridae</taxon>
        <taxon>Pentapetalae</taxon>
        <taxon>rosids</taxon>
        <taxon>malvids</taxon>
        <taxon>Malvales</taxon>
        <taxon>Malvaceae</taxon>
        <taxon>Malvoideae</taxon>
        <taxon>Hibiscus</taxon>
    </lineage>
</organism>
<dbReference type="GO" id="GO:0000184">
    <property type="term" value="P:nuclear-transcribed mRNA catabolic process, nonsense-mediated decay"/>
    <property type="evidence" value="ECO:0007669"/>
    <property type="project" value="TreeGrafter"/>
</dbReference>
<dbReference type="PANTHER" id="PTHR15696:SF35">
    <property type="entry name" value="NONSENSE-MEDIATED MRNA DECAY FACTOR SMG7"/>
    <property type="match status" value="1"/>
</dbReference>
<dbReference type="InterPro" id="IPR045153">
    <property type="entry name" value="Est1/Ebs1-like"/>
</dbReference>
<gene>
    <name evidence="2" type="ORF">F3Y22_tig00110294pilonHSYRG00058</name>
</gene>
<evidence type="ECO:0000313" key="2">
    <source>
        <dbReference type="EMBL" id="KAE8711412.1"/>
    </source>
</evidence>
<dbReference type="EMBL" id="VEPZ02000915">
    <property type="protein sequence ID" value="KAE8711412.1"/>
    <property type="molecule type" value="Genomic_DNA"/>
</dbReference>
<dbReference type="Proteomes" id="UP000436088">
    <property type="component" value="Unassembled WGS sequence"/>
</dbReference>
<dbReference type="GO" id="GO:0005697">
    <property type="term" value="C:telomerase holoenzyme complex"/>
    <property type="evidence" value="ECO:0007669"/>
    <property type="project" value="TreeGrafter"/>
</dbReference>
<dbReference type="AlphaFoldDB" id="A0A6A3B816"/>
<dbReference type="GO" id="GO:0042162">
    <property type="term" value="F:telomeric DNA binding"/>
    <property type="evidence" value="ECO:0007669"/>
    <property type="project" value="TreeGrafter"/>
</dbReference>
<feature type="region of interest" description="Disordered" evidence="1">
    <location>
        <begin position="243"/>
        <end position="262"/>
    </location>
</feature>
<dbReference type="PANTHER" id="PTHR15696">
    <property type="entry name" value="SMG-7 SUPPRESSOR WITH MORPHOLOGICAL EFFECT ON GENITALIA PROTEIN 7"/>
    <property type="match status" value="1"/>
</dbReference>
<accession>A0A6A3B816</accession>